<keyword evidence="8 9" id="KW-0472">Membrane</keyword>
<evidence type="ECO:0000256" key="9">
    <source>
        <dbReference type="SAM" id="Phobius"/>
    </source>
</evidence>
<dbReference type="InterPro" id="IPR036640">
    <property type="entry name" value="ABC1_TM_sf"/>
</dbReference>
<keyword evidence="4 9" id="KW-0812">Transmembrane</keyword>
<evidence type="ECO:0000256" key="2">
    <source>
        <dbReference type="ARBA" id="ARBA00007577"/>
    </source>
</evidence>
<dbReference type="InterPro" id="IPR003439">
    <property type="entry name" value="ABC_transporter-like_ATP-bd"/>
</dbReference>
<dbReference type="PROSITE" id="PS00211">
    <property type="entry name" value="ABC_TRANSPORTER_1"/>
    <property type="match status" value="1"/>
</dbReference>
<evidence type="ECO:0000256" key="5">
    <source>
        <dbReference type="ARBA" id="ARBA00022741"/>
    </source>
</evidence>
<dbReference type="InterPro" id="IPR027417">
    <property type="entry name" value="P-loop_NTPase"/>
</dbReference>
<dbReference type="SMART" id="SM00382">
    <property type="entry name" value="AAA"/>
    <property type="match status" value="1"/>
</dbReference>
<name>A0A6C0GGN0_9BACT</name>
<evidence type="ECO:0000256" key="4">
    <source>
        <dbReference type="ARBA" id="ARBA00022692"/>
    </source>
</evidence>
<feature type="transmembrane region" description="Helical" evidence="9">
    <location>
        <begin position="162"/>
        <end position="180"/>
    </location>
</feature>
<feature type="transmembrane region" description="Helical" evidence="9">
    <location>
        <begin position="43"/>
        <end position="61"/>
    </location>
</feature>
<dbReference type="RefSeq" id="WP_162443207.1">
    <property type="nucleotide sequence ID" value="NZ_CP048222.1"/>
</dbReference>
<dbReference type="Proteomes" id="UP000480178">
    <property type="component" value="Chromosome"/>
</dbReference>
<dbReference type="GO" id="GO:0015421">
    <property type="term" value="F:ABC-type oligopeptide transporter activity"/>
    <property type="evidence" value="ECO:0007669"/>
    <property type="project" value="TreeGrafter"/>
</dbReference>
<dbReference type="PANTHER" id="PTHR43394">
    <property type="entry name" value="ATP-DEPENDENT PERMEASE MDL1, MITOCHONDRIAL"/>
    <property type="match status" value="1"/>
</dbReference>
<proteinExistence type="inferred from homology"/>
<dbReference type="AlphaFoldDB" id="A0A6C0GGN0"/>
<dbReference type="SUPFAM" id="SSF52540">
    <property type="entry name" value="P-loop containing nucleoside triphosphate hydrolases"/>
    <property type="match status" value="1"/>
</dbReference>
<dbReference type="GO" id="GO:0016887">
    <property type="term" value="F:ATP hydrolysis activity"/>
    <property type="evidence" value="ECO:0007669"/>
    <property type="project" value="InterPro"/>
</dbReference>
<comment type="similarity">
    <text evidence="2">Belongs to the ABC transporter superfamily. ABCB family. Multidrug resistance exporter (TC 3.A.1.201) subfamily.</text>
</comment>
<dbReference type="KEGG" id="rhoz:GXP67_11180"/>
<dbReference type="CDD" id="cd03249">
    <property type="entry name" value="ABC_MTABC3_MDL1_MDL2"/>
    <property type="match status" value="1"/>
</dbReference>
<gene>
    <name evidence="12" type="ORF">GXP67_11180</name>
</gene>
<feature type="transmembrane region" description="Helical" evidence="9">
    <location>
        <begin position="81"/>
        <end position="104"/>
    </location>
</feature>
<evidence type="ECO:0000313" key="13">
    <source>
        <dbReference type="Proteomes" id="UP000480178"/>
    </source>
</evidence>
<dbReference type="InterPro" id="IPR011527">
    <property type="entry name" value="ABC1_TM_dom"/>
</dbReference>
<keyword evidence="5" id="KW-0547">Nucleotide-binding</keyword>
<feature type="domain" description="ABC transmembrane type-1" evidence="11">
    <location>
        <begin position="45"/>
        <end position="326"/>
    </location>
</feature>
<evidence type="ECO:0000256" key="8">
    <source>
        <dbReference type="ARBA" id="ARBA00023136"/>
    </source>
</evidence>
<keyword evidence="13" id="KW-1185">Reference proteome</keyword>
<accession>A0A6C0GGN0</accession>
<dbReference type="FunFam" id="3.40.50.300:FF:000205">
    <property type="entry name" value="ABC transporter B family member 4"/>
    <property type="match status" value="1"/>
</dbReference>
<comment type="subcellular location">
    <subcellularLocation>
        <location evidence="1">Cell membrane</location>
        <topology evidence="1">Multi-pass membrane protein</topology>
    </subcellularLocation>
</comment>
<dbReference type="EMBL" id="CP048222">
    <property type="protein sequence ID" value="QHT67166.1"/>
    <property type="molecule type" value="Genomic_DNA"/>
</dbReference>
<protein>
    <submittedName>
        <fullName evidence="12">ATP-binding cassette domain-containing protein</fullName>
    </submittedName>
</protein>
<evidence type="ECO:0000256" key="6">
    <source>
        <dbReference type="ARBA" id="ARBA00022840"/>
    </source>
</evidence>
<sequence>MARRQSGYRQQSGDEESKKVKITKKSLQEALEIFRFVLPYKTLFIAGLILLILSSLTTLIFPRFAGMLIDAAEGKINYSIGQIAGALAIVFVVQSIFSFCRVLLFSKVSERAMRDIRIAVYSKIVTLPLSFFEQRRVGELTSRLTSDITQLQDVLSFTLAELVRQLITLVVGITIIFALFPSLTIFMLSTFPVLVIGAVLFGRFIRKLSRKAQDELANANVVVEETLQSIHVVKAFTNEYLEIKRYDNALQKVIFNALRAAKYRGGFTSFIILAIFGGIIGVLWYGATLLEQNLITSGELTAFVIYTAFIGGAVGGMGDLYAQLQKSIGASERIRDILKEGSEVVNPQPVVERAPLNIYGDITFHDITFAYPTRQDIDVLKSISFHIGAGQKIALVGYSGAGKSTIVQLLLRYYATDRGYISVDGKDIRQYDILSYRQNIGIVPQDVILFGGTIRENIAYGKPSATDEEIIQAARKANALDFIMSFPEGMETLVGERGVKLSGGQRQRIAIARAILKDPAILILDEATSSLDAESEKLVQEALDTLMAGRTTIIIAHRLATIRKVDHIYVISEGKIIESGTHEELVKVEEGLYHNLVKLQFELE</sequence>
<dbReference type="GO" id="GO:0090374">
    <property type="term" value="P:oligopeptide export from mitochondrion"/>
    <property type="evidence" value="ECO:0007669"/>
    <property type="project" value="TreeGrafter"/>
</dbReference>
<dbReference type="InterPro" id="IPR039421">
    <property type="entry name" value="Type_1_exporter"/>
</dbReference>
<evidence type="ECO:0000256" key="3">
    <source>
        <dbReference type="ARBA" id="ARBA00022448"/>
    </source>
</evidence>
<dbReference type="SUPFAM" id="SSF90123">
    <property type="entry name" value="ABC transporter transmembrane region"/>
    <property type="match status" value="1"/>
</dbReference>
<keyword evidence="7 9" id="KW-1133">Transmembrane helix</keyword>
<dbReference type="Gene3D" id="1.20.1560.10">
    <property type="entry name" value="ABC transporter type 1, transmembrane domain"/>
    <property type="match status" value="1"/>
</dbReference>
<evidence type="ECO:0000256" key="1">
    <source>
        <dbReference type="ARBA" id="ARBA00004651"/>
    </source>
</evidence>
<dbReference type="PROSITE" id="PS50929">
    <property type="entry name" value="ABC_TM1F"/>
    <property type="match status" value="1"/>
</dbReference>
<dbReference type="CDD" id="cd18576">
    <property type="entry name" value="ABC_6TM_bac_exporter_ABCB8_10_like"/>
    <property type="match status" value="1"/>
</dbReference>
<keyword evidence="6 12" id="KW-0067">ATP-binding</keyword>
<evidence type="ECO:0000313" key="12">
    <source>
        <dbReference type="EMBL" id="QHT67166.1"/>
    </source>
</evidence>
<organism evidence="12 13">
    <name type="scientific">Rhodocytophaga rosea</name>
    <dbReference type="NCBI Taxonomy" id="2704465"/>
    <lineage>
        <taxon>Bacteria</taxon>
        <taxon>Pseudomonadati</taxon>
        <taxon>Bacteroidota</taxon>
        <taxon>Cytophagia</taxon>
        <taxon>Cytophagales</taxon>
        <taxon>Rhodocytophagaceae</taxon>
        <taxon>Rhodocytophaga</taxon>
    </lineage>
</organism>
<dbReference type="PROSITE" id="PS50893">
    <property type="entry name" value="ABC_TRANSPORTER_2"/>
    <property type="match status" value="1"/>
</dbReference>
<dbReference type="Pfam" id="PF00005">
    <property type="entry name" value="ABC_tran"/>
    <property type="match status" value="1"/>
</dbReference>
<feature type="transmembrane region" description="Helical" evidence="9">
    <location>
        <begin position="267"/>
        <end position="288"/>
    </location>
</feature>
<evidence type="ECO:0000259" key="11">
    <source>
        <dbReference type="PROSITE" id="PS50929"/>
    </source>
</evidence>
<reference evidence="12 13" key="1">
    <citation type="submission" date="2020-01" db="EMBL/GenBank/DDBJ databases">
        <authorList>
            <person name="Kim M.K."/>
        </authorList>
    </citation>
    <scope>NUCLEOTIDE SEQUENCE [LARGE SCALE GENOMIC DNA]</scope>
    <source>
        <strain evidence="12 13">172606-1</strain>
    </source>
</reference>
<evidence type="ECO:0000256" key="7">
    <source>
        <dbReference type="ARBA" id="ARBA00022989"/>
    </source>
</evidence>
<dbReference type="Pfam" id="PF00664">
    <property type="entry name" value="ABC_membrane"/>
    <property type="match status" value="1"/>
</dbReference>
<dbReference type="Gene3D" id="3.40.50.300">
    <property type="entry name" value="P-loop containing nucleotide triphosphate hydrolases"/>
    <property type="match status" value="1"/>
</dbReference>
<feature type="transmembrane region" description="Helical" evidence="9">
    <location>
        <begin position="186"/>
        <end position="205"/>
    </location>
</feature>
<dbReference type="GO" id="GO:0005524">
    <property type="term" value="F:ATP binding"/>
    <property type="evidence" value="ECO:0007669"/>
    <property type="project" value="UniProtKB-KW"/>
</dbReference>
<dbReference type="GO" id="GO:0005886">
    <property type="term" value="C:plasma membrane"/>
    <property type="evidence" value="ECO:0007669"/>
    <property type="project" value="UniProtKB-SubCell"/>
</dbReference>
<dbReference type="InterPro" id="IPR003593">
    <property type="entry name" value="AAA+_ATPase"/>
</dbReference>
<keyword evidence="3" id="KW-0813">Transport</keyword>
<dbReference type="PANTHER" id="PTHR43394:SF1">
    <property type="entry name" value="ATP-BINDING CASSETTE SUB-FAMILY B MEMBER 10, MITOCHONDRIAL"/>
    <property type="match status" value="1"/>
</dbReference>
<dbReference type="InterPro" id="IPR017871">
    <property type="entry name" value="ABC_transporter-like_CS"/>
</dbReference>
<feature type="transmembrane region" description="Helical" evidence="9">
    <location>
        <begin position="300"/>
        <end position="322"/>
    </location>
</feature>
<evidence type="ECO:0000259" key="10">
    <source>
        <dbReference type="PROSITE" id="PS50893"/>
    </source>
</evidence>
<feature type="domain" description="ABC transporter" evidence="10">
    <location>
        <begin position="362"/>
        <end position="598"/>
    </location>
</feature>